<keyword evidence="2" id="KW-1185">Reference proteome</keyword>
<comment type="caution">
    <text evidence="1">The sequence shown here is derived from an EMBL/GenBank/DDBJ whole genome shotgun (WGS) entry which is preliminary data.</text>
</comment>
<name>A0AAW0TD85_SCYPA</name>
<organism evidence="1 2">
    <name type="scientific">Scylla paramamosain</name>
    <name type="common">Mud crab</name>
    <dbReference type="NCBI Taxonomy" id="85552"/>
    <lineage>
        <taxon>Eukaryota</taxon>
        <taxon>Metazoa</taxon>
        <taxon>Ecdysozoa</taxon>
        <taxon>Arthropoda</taxon>
        <taxon>Crustacea</taxon>
        <taxon>Multicrustacea</taxon>
        <taxon>Malacostraca</taxon>
        <taxon>Eumalacostraca</taxon>
        <taxon>Eucarida</taxon>
        <taxon>Decapoda</taxon>
        <taxon>Pleocyemata</taxon>
        <taxon>Brachyura</taxon>
        <taxon>Eubrachyura</taxon>
        <taxon>Portunoidea</taxon>
        <taxon>Portunidae</taxon>
        <taxon>Portuninae</taxon>
        <taxon>Scylla</taxon>
    </lineage>
</organism>
<dbReference type="EMBL" id="JARAKH010000033">
    <property type="protein sequence ID" value="KAK8385347.1"/>
    <property type="molecule type" value="Genomic_DNA"/>
</dbReference>
<protein>
    <submittedName>
        <fullName evidence="1">Uncharacterized protein</fullName>
    </submittedName>
</protein>
<evidence type="ECO:0000313" key="1">
    <source>
        <dbReference type="EMBL" id="KAK8385347.1"/>
    </source>
</evidence>
<dbReference type="Proteomes" id="UP001487740">
    <property type="component" value="Unassembled WGS sequence"/>
</dbReference>
<reference evidence="1 2" key="1">
    <citation type="submission" date="2023-03" db="EMBL/GenBank/DDBJ databases">
        <title>High-quality genome of Scylla paramamosain provides insights in environmental adaptation.</title>
        <authorList>
            <person name="Zhang L."/>
        </authorList>
    </citation>
    <scope>NUCLEOTIDE SEQUENCE [LARGE SCALE GENOMIC DNA]</scope>
    <source>
        <strain evidence="1">LZ_2023a</strain>
        <tissue evidence="1">Muscle</tissue>
    </source>
</reference>
<gene>
    <name evidence="1" type="ORF">O3P69_012285</name>
</gene>
<dbReference type="AlphaFoldDB" id="A0AAW0TD85"/>
<sequence>MVQVQSWVQHKMYQSAVPDRSTAWTSAAAGTAAITVKPSLPDVTVTMDPFCPTGDTTFVCEASVKHFI</sequence>
<proteinExistence type="predicted"/>
<evidence type="ECO:0000313" key="2">
    <source>
        <dbReference type="Proteomes" id="UP001487740"/>
    </source>
</evidence>
<accession>A0AAW0TD85</accession>